<comment type="function">
    <text evidence="3">Purine nucleoside enzyme that catalyzes the phosphorolysis of adenosine and inosine nucleosides, yielding D-ribose 1-phosphate and the respective free bases, adenine and hypoxanthine. Also catalyzes the phosphorolysis of S-methyl-5'-thioadenosine into adenine and S-methyl-5-thio-alpha-D-ribose 1-phosphate. Also has adenosine deaminase activity.</text>
</comment>
<evidence type="ECO:0000256" key="6">
    <source>
        <dbReference type="ARBA" id="ARBA00022723"/>
    </source>
</evidence>
<evidence type="ECO:0000256" key="5">
    <source>
        <dbReference type="ARBA" id="ARBA00022679"/>
    </source>
</evidence>
<evidence type="ECO:0000256" key="8">
    <source>
        <dbReference type="ARBA" id="ARBA00022833"/>
    </source>
</evidence>
<dbReference type="EMBL" id="CP063356">
    <property type="protein sequence ID" value="QOY38660.2"/>
    <property type="molecule type" value="Genomic_DNA"/>
</dbReference>
<dbReference type="SUPFAM" id="SSF64438">
    <property type="entry name" value="CNF1/YfiH-like putative cysteine hydrolases"/>
    <property type="match status" value="1"/>
</dbReference>
<comment type="catalytic activity">
    <reaction evidence="1">
        <text>inosine + phosphate = alpha-D-ribose 1-phosphate + hypoxanthine</text>
        <dbReference type="Rhea" id="RHEA:27646"/>
        <dbReference type="ChEBI" id="CHEBI:17368"/>
        <dbReference type="ChEBI" id="CHEBI:17596"/>
        <dbReference type="ChEBI" id="CHEBI:43474"/>
        <dbReference type="ChEBI" id="CHEBI:57720"/>
        <dbReference type="EC" id="2.4.2.1"/>
    </reaction>
    <physiologicalReaction direction="left-to-right" evidence="1">
        <dbReference type="Rhea" id="RHEA:27647"/>
    </physiologicalReaction>
</comment>
<evidence type="ECO:0000256" key="7">
    <source>
        <dbReference type="ARBA" id="ARBA00022801"/>
    </source>
</evidence>
<name>A0A7S7RE35_9BACI</name>
<keyword evidence="7" id="KW-0378">Hydrolase</keyword>
<protein>
    <recommendedName>
        <fullName evidence="12">Purine nucleoside phosphorylase</fullName>
    </recommendedName>
</protein>
<dbReference type="GO" id="GO:0016787">
    <property type="term" value="F:hydrolase activity"/>
    <property type="evidence" value="ECO:0007669"/>
    <property type="project" value="UniProtKB-KW"/>
</dbReference>
<reference evidence="13 14" key="1">
    <citation type="journal article" date="2017" name="Genome Announc.">
        <title>Draft Genome Sequences of Four Alkaliphilic Bacteria Belonging to the Anaerobacillus Genus.</title>
        <authorList>
            <person name="Bassil N.M."/>
            <person name="Lloyd J.R."/>
        </authorList>
    </citation>
    <scope>NUCLEOTIDE SEQUENCE [LARGE SCALE GENOMIC DNA]</scope>
    <source>
        <strain evidence="13 14">NB2006</strain>
    </source>
</reference>
<evidence type="ECO:0000256" key="12">
    <source>
        <dbReference type="RuleBase" id="RU361274"/>
    </source>
</evidence>
<reference evidence="13 14" key="2">
    <citation type="journal article" date="2019" name="Int. J. Syst. Evol. Microbiol.">
        <title>Anaerobacillus isosaccharinicus sp. nov., an alkaliphilic bacterium which degrades isosaccharinic acid.</title>
        <authorList>
            <person name="Bassil N.M."/>
            <person name="Lloyd J.R."/>
        </authorList>
    </citation>
    <scope>NUCLEOTIDE SEQUENCE [LARGE SCALE GENOMIC DNA]</scope>
    <source>
        <strain evidence="13 14">NB2006</strain>
    </source>
</reference>
<comment type="similarity">
    <text evidence="4 12">Belongs to the purine nucleoside phosphorylase YfiH/LACC1 family.</text>
</comment>
<dbReference type="CDD" id="cd16833">
    <property type="entry name" value="YfiH"/>
    <property type="match status" value="1"/>
</dbReference>
<dbReference type="InterPro" id="IPR003730">
    <property type="entry name" value="Cu_polyphenol_OxRdtase"/>
</dbReference>
<comment type="catalytic activity">
    <reaction evidence="9">
        <text>adenosine + H2O + H(+) = inosine + NH4(+)</text>
        <dbReference type="Rhea" id="RHEA:24408"/>
        <dbReference type="ChEBI" id="CHEBI:15377"/>
        <dbReference type="ChEBI" id="CHEBI:15378"/>
        <dbReference type="ChEBI" id="CHEBI:16335"/>
        <dbReference type="ChEBI" id="CHEBI:17596"/>
        <dbReference type="ChEBI" id="CHEBI:28938"/>
        <dbReference type="EC" id="3.5.4.4"/>
    </reaction>
    <physiologicalReaction direction="left-to-right" evidence="9">
        <dbReference type="Rhea" id="RHEA:24409"/>
    </physiologicalReaction>
</comment>
<accession>A0A7S7RE35</accession>
<dbReference type="GO" id="GO:0005507">
    <property type="term" value="F:copper ion binding"/>
    <property type="evidence" value="ECO:0007669"/>
    <property type="project" value="TreeGrafter"/>
</dbReference>
<evidence type="ECO:0000256" key="9">
    <source>
        <dbReference type="ARBA" id="ARBA00047989"/>
    </source>
</evidence>
<evidence type="ECO:0000313" key="13">
    <source>
        <dbReference type="EMBL" id="QOY38660.2"/>
    </source>
</evidence>
<dbReference type="InterPro" id="IPR011324">
    <property type="entry name" value="Cytotoxic_necrot_fac-like_cat"/>
</dbReference>
<dbReference type="PANTHER" id="PTHR30616">
    <property type="entry name" value="UNCHARACTERIZED PROTEIN YFIH"/>
    <property type="match status" value="1"/>
</dbReference>
<evidence type="ECO:0000256" key="1">
    <source>
        <dbReference type="ARBA" id="ARBA00000553"/>
    </source>
</evidence>
<proteinExistence type="inferred from homology"/>
<dbReference type="GO" id="GO:0017061">
    <property type="term" value="F:S-methyl-5-thioadenosine phosphorylase activity"/>
    <property type="evidence" value="ECO:0007669"/>
    <property type="project" value="UniProtKB-EC"/>
</dbReference>
<comment type="catalytic activity">
    <reaction evidence="11">
        <text>S-methyl-5'-thioadenosine + phosphate = 5-(methylsulfanyl)-alpha-D-ribose 1-phosphate + adenine</text>
        <dbReference type="Rhea" id="RHEA:11852"/>
        <dbReference type="ChEBI" id="CHEBI:16708"/>
        <dbReference type="ChEBI" id="CHEBI:17509"/>
        <dbReference type="ChEBI" id="CHEBI:43474"/>
        <dbReference type="ChEBI" id="CHEBI:58533"/>
        <dbReference type="EC" id="2.4.2.28"/>
    </reaction>
    <physiologicalReaction direction="left-to-right" evidence="11">
        <dbReference type="Rhea" id="RHEA:11853"/>
    </physiologicalReaction>
</comment>
<evidence type="ECO:0000256" key="10">
    <source>
        <dbReference type="ARBA" id="ARBA00048968"/>
    </source>
</evidence>
<evidence type="ECO:0000256" key="11">
    <source>
        <dbReference type="ARBA" id="ARBA00049893"/>
    </source>
</evidence>
<dbReference type="KEGG" id="aia:AWH56_016865"/>
<evidence type="ECO:0000256" key="2">
    <source>
        <dbReference type="ARBA" id="ARBA00001947"/>
    </source>
</evidence>
<comment type="cofactor">
    <cofactor evidence="2">
        <name>Zn(2+)</name>
        <dbReference type="ChEBI" id="CHEBI:29105"/>
    </cofactor>
</comment>
<dbReference type="NCBIfam" id="TIGR00726">
    <property type="entry name" value="peptidoglycan editing factor PgeF"/>
    <property type="match status" value="1"/>
</dbReference>
<dbReference type="Gene3D" id="3.60.140.10">
    <property type="entry name" value="CNF1/YfiH-like putative cysteine hydrolases"/>
    <property type="match status" value="1"/>
</dbReference>
<evidence type="ECO:0000313" key="14">
    <source>
        <dbReference type="Proteomes" id="UP000180175"/>
    </source>
</evidence>
<organism evidence="13 14">
    <name type="scientific">Anaerobacillus isosaccharinicus</name>
    <dbReference type="NCBI Taxonomy" id="1532552"/>
    <lineage>
        <taxon>Bacteria</taxon>
        <taxon>Bacillati</taxon>
        <taxon>Bacillota</taxon>
        <taxon>Bacilli</taxon>
        <taxon>Bacillales</taxon>
        <taxon>Bacillaceae</taxon>
        <taxon>Anaerobacillus</taxon>
    </lineage>
</organism>
<keyword evidence="14" id="KW-1185">Reference proteome</keyword>
<comment type="catalytic activity">
    <reaction evidence="10">
        <text>adenosine + phosphate = alpha-D-ribose 1-phosphate + adenine</text>
        <dbReference type="Rhea" id="RHEA:27642"/>
        <dbReference type="ChEBI" id="CHEBI:16335"/>
        <dbReference type="ChEBI" id="CHEBI:16708"/>
        <dbReference type="ChEBI" id="CHEBI:43474"/>
        <dbReference type="ChEBI" id="CHEBI:57720"/>
        <dbReference type="EC" id="2.4.2.1"/>
    </reaction>
    <physiologicalReaction direction="left-to-right" evidence="10">
        <dbReference type="Rhea" id="RHEA:27643"/>
    </physiologicalReaction>
</comment>
<dbReference type="Proteomes" id="UP000180175">
    <property type="component" value="Chromosome"/>
</dbReference>
<gene>
    <name evidence="13" type="primary">pgeF</name>
    <name evidence="13" type="ORF">AWH56_016865</name>
</gene>
<dbReference type="InterPro" id="IPR038371">
    <property type="entry name" value="Cu_polyphenol_OxRdtase_sf"/>
</dbReference>
<dbReference type="Pfam" id="PF02578">
    <property type="entry name" value="Cu-oxidase_4"/>
    <property type="match status" value="1"/>
</dbReference>
<sequence length="272" mass="31155">MINETFVLRNNVYMSVEPFKQMNDRLLVGFTTRKDGYSMEPYSSLNLGLHVHDNDEEVIANREKLANELQIALANWVFSEQVHGSNIKKVSKKDCGAGTHELTNAILDTDGLYTNDKNVLLASLYADCVPLYFYSPTYNIVGLAHAGWKGTVGGIGPKMVQRWTEDEQIPLEAIYVAIGPSISKEKYEVDDFVISKVKDVVTNHHHLLYEEVKPNKYLLDLKELNKQLLIRVGIKEEHIFVSNYCTYKESDLFFSYRREQQTGRMMSFIGRT</sequence>
<evidence type="ECO:0000256" key="4">
    <source>
        <dbReference type="ARBA" id="ARBA00007353"/>
    </source>
</evidence>
<keyword evidence="8" id="KW-0862">Zinc</keyword>
<keyword evidence="6" id="KW-0479">Metal-binding</keyword>
<dbReference type="AlphaFoldDB" id="A0A7S7RE35"/>
<evidence type="ECO:0000256" key="3">
    <source>
        <dbReference type="ARBA" id="ARBA00003215"/>
    </source>
</evidence>
<keyword evidence="5" id="KW-0808">Transferase</keyword>
<dbReference type="PANTHER" id="PTHR30616:SF2">
    <property type="entry name" value="PURINE NUCLEOSIDE PHOSPHORYLASE LACC1"/>
    <property type="match status" value="1"/>
</dbReference>